<evidence type="ECO:0000313" key="6">
    <source>
        <dbReference type="EMBL" id="RHN62995.1"/>
    </source>
</evidence>
<dbReference type="Gene3D" id="3.40.50.2000">
    <property type="entry name" value="Glycogen Phosphorylase B"/>
    <property type="match status" value="2"/>
</dbReference>
<dbReference type="SUPFAM" id="SSF53756">
    <property type="entry name" value="UDP-Glycosyltransferase/glycogen phosphorylase"/>
    <property type="match status" value="1"/>
</dbReference>
<dbReference type="InterPro" id="IPR002213">
    <property type="entry name" value="UDP_glucos_trans"/>
</dbReference>
<dbReference type="FunFam" id="3.40.50.2000:FF:000019">
    <property type="entry name" value="Glycosyltransferase"/>
    <property type="match status" value="1"/>
</dbReference>
<organism evidence="6 7">
    <name type="scientific">Medicago truncatula</name>
    <name type="common">Barrel medic</name>
    <name type="synonym">Medicago tribuloides</name>
    <dbReference type="NCBI Taxonomy" id="3880"/>
    <lineage>
        <taxon>Eukaryota</taxon>
        <taxon>Viridiplantae</taxon>
        <taxon>Streptophyta</taxon>
        <taxon>Embryophyta</taxon>
        <taxon>Tracheophyta</taxon>
        <taxon>Spermatophyta</taxon>
        <taxon>Magnoliopsida</taxon>
        <taxon>eudicotyledons</taxon>
        <taxon>Gunneridae</taxon>
        <taxon>Pentapetalae</taxon>
        <taxon>rosids</taxon>
        <taxon>fabids</taxon>
        <taxon>Fabales</taxon>
        <taxon>Fabaceae</taxon>
        <taxon>Papilionoideae</taxon>
        <taxon>50 kb inversion clade</taxon>
        <taxon>NPAAA clade</taxon>
        <taxon>Hologalegina</taxon>
        <taxon>IRL clade</taxon>
        <taxon>Trifolieae</taxon>
        <taxon>Medicago</taxon>
    </lineage>
</organism>
<dbReference type="Pfam" id="PF00201">
    <property type="entry name" value="UDPGT"/>
    <property type="match status" value="1"/>
</dbReference>
<evidence type="ECO:0000313" key="7">
    <source>
        <dbReference type="Proteomes" id="UP000265566"/>
    </source>
</evidence>
<dbReference type="PROSITE" id="PS00375">
    <property type="entry name" value="UDPGT"/>
    <property type="match status" value="1"/>
</dbReference>
<accession>A0A396IGU6</accession>
<evidence type="ECO:0000256" key="3">
    <source>
        <dbReference type="ARBA" id="ARBA00022679"/>
    </source>
</evidence>
<dbReference type="OrthoDB" id="5835829at2759"/>
<dbReference type="EMBL" id="PSQE01000004">
    <property type="protein sequence ID" value="RHN62995.1"/>
    <property type="molecule type" value="Genomic_DNA"/>
</dbReference>
<dbReference type="InterPro" id="IPR035595">
    <property type="entry name" value="UDP_glycos_trans_CS"/>
</dbReference>
<dbReference type="Proteomes" id="UP000265566">
    <property type="component" value="Chromosome 4"/>
</dbReference>
<gene>
    <name evidence="6" type="ORF">MtrunA17_Chr4g0053501</name>
</gene>
<dbReference type="Gramene" id="rna25640">
    <property type="protein sequence ID" value="RHN62995.1"/>
    <property type="gene ID" value="gene25640"/>
</dbReference>
<comment type="caution">
    <text evidence="6">The sequence shown here is derived from an EMBL/GenBank/DDBJ whole genome shotgun (WGS) entry which is preliminary data.</text>
</comment>
<dbReference type="AlphaFoldDB" id="A0A396IGU6"/>
<dbReference type="PANTHER" id="PTHR11926">
    <property type="entry name" value="GLUCOSYL/GLUCURONOSYL TRANSFERASES"/>
    <property type="match status" value="1"/>
</dbReference>
<dbReference type="PANTHER" id="PTHR11926:SF1264">
    <property type="entry name" value="GLYCOSYLTRANSFERASE-RELATED"/>
    <property type="match status" value="1"/>
</dbReference>
<name>A0A396IGU6_MEDTR</name>
<sequence>MSVADEKTNINILMVSMALQGHVNPMLNFAKRLISKGVNVTIATTEDGRDRMLKHIDKNSSDSGIKLEFFSDGLSVDFDRSDTKTLVKTIQEKGSKNLSDLITNLTKNETFSCAIVNPFVPWAIDVVAEHEIPCALLWIQASALYSIYYHYFNVTDSFPSLEDLNEKVQLPGLPILEVRDLPSMILPSSPLHFKEMMDDLYKRLNNVKWVLGASFFEIEEEIVKSMDSLTPIYPIGPLVSPFLLGEKEISNVSVDMWNAEDACIGWLDNKPNSSVIYISFGSLVVLSQTQMNNIVTALKNSNKNFLWVVKPANNGGYETKDAAYELPKEFLKETEGRGLVVKWCAQEKVLMHPAVACFLSHCGWNSTLETLITGVPVIGWPSWTDQPTNAMLIQNVFRNGVKVKYGEDGVASVEEIERCIREVLEGPHAGEIKKRATEIKELARKTLQEGGSSSKNFNKFISELVVKNDPRVVQETSISLPGNWFLRTIQGWCRKPQTKR</sequence>
<dbReference type="GO" id="GO:0008194">
    <property type="term" value="F:UDP-glycosyltransferase activity"/>
    <property type="evidence" value="ECO:0007669"/>
    <property type="project" value="InterPro"/>
</dbReference>
<evidence type="ECO:0000256" key="1">
    <source>
        <dbReference type="ARBA" id="ARBA00009995"/>
    </source>
</evidence>
<protein>
    <recommendedName>
        <fullName evidence="5">Glycosyltransferase</fullName>
        <ecNumber evidence="5">2.4.1.-</ecNumber>
    </recommendedName>
</protein>
<keyword evidence="3 4" id="KW-0808">Transferase</keyword>
<evidence type="ECO:0000256" key="4">
    <source>
        <dbReference type="RuleBase" id="RU003718"/>
    </source>
</evidence>
<dbReference type="CDD" id="cd03784">
    <property type="entry name" value="GT1_Gtf-like"/>
    <property type="match status" value="1"/>
</dbReference>
<comment type="similarity">
    <text evidence="1 4">Belongs to the UDP-glycosyltransferase family.</text>
</comment>
<reference evidence="7" key="1">
    <citation type="journal article" date="2018" name="Nat. Plants">
        <title>Whole-genome landscape of Medicago truncatula symbiotic genes.</title>
        <authorList>
            <person name="Pecrix Y."/>
            <person name="Staton S.E."/>
            <person name="Sallet E."/>
            <person name="Lelandais-Briere C."/>
            <person name="Moreau S."/>
            <person name="Carrere S."/>
            <person name="Blein T."/>
            <person name="Jardinaud M.F."/>
            <person name="Latrasse D."/>
            <person name="Zouine M."/>
            <person name="Zahm M."/>
            <person name="Kreplak J."/>
            <person name="Mayjonade B."/>
            <person name="Satge C."/>
            <person name="Perez M."/>
            <person name="Cauet S."/>
            <person name="Marande W."/>
            <person name="Chantry-Darmon C."/>
            <person name="Lopez-Roques C."/>
            <person name="Bouchez O."/>
            <person name="Berard A."/>
            <person name="Debelle F."/>
            <person name="Munos S."/>
            <person name="Bendahmane A."/>
            <person name="Berges H."/>
            <person name="Niebel A."/>
            <person name="Buitink J."/>
            <person name="Frugier F."/>
            <person name="Benhamed M."/>
            <person name="Crespi M."/>
            <person name="Gouzy J."/>
            <person name="Gamas P."/>
        </authorList>
    </citation>
    <scope>NUCLEOTIDE SEQUENCE [LARGE SCALE GENOMIC DNA]</scope>
    <source>
        <strain evidence="7">cv. Jemalong A17</strain>
    </source>
</reference>
<evidence type="ECO:0000256" key="5">
    <source>
        <dbReference type="RuleBase" id="RU362057"/>
    </source>
</evidence>
<keyword evidence="2 4" id="KW-0328">Glycosyltransferase</keyword>
<evidence type="ECO:0000256" key="2">
    <source>
        <dbReference type="ARBA" id="ARBA00022676"/>
    </source>
</evidence>
<proteinExistence type="inferred from homology"/>
<dbReference type="EC" id="2.4.1.-" evidence="5"/>
<dbReference type="FunFam" id="3.40.50.2000:FF:000101">
    <property type="entry name" value="Glycosyltransferase"/>
    <property type="match status" value="1"/>
</dbReference>